<dbReference type="InterPro" id="IPR011009">
    <property type="entry name" value="Kinase-like_dom_sf"/>
</dbReference>
<dbReference type="PROSITE" id="PS00108">
    <property type="entry name" value="PROTEIN_KINASE_ST"/>
    <property type="match status" value="1"/>
</dbReference>
<feature type="region of interest" description="Disordered" evidence="10">
    <location>
        <begin position="302"/>
        <end position="323"/>
    </location>
</feature>
<evidence type="ECO:0000256" key="10">
    <source>
        <dbReference type="SAM" id="MobiDB-lite"/>
    </source>
</evidence>
<keyword evidence="5 12" id="KW-0418">Kinase</keyword>
<dbReference type="InterPro" id="IPR051131">
    <property type="entry name" value="NEK_Ser/Thr_kinase_NIMA"/>
</dbReference>
<gene>
    <name evidence="12" type="primary">KIN3_1</name>
    <name evidence="12" type="ORF">Q9L58_002711</name>
</gene>
<feature type="binding site" evidence="9">
    <location>
        <position position="34"/>
    </location>
    <ligand>
        <name>ATP</name>
        <dbReference type="ChEBI" id="CHEBI:30616"/>
    </ligand>
</feature>
<evidence type="ECO:0000256" key="4">
    <source>
        <dbReference type="ARBA" id="ARBA00022741"/>
    </source>
</evidence>
<feature type="region of interest" description="Disordered" evidence="10">
    <location>
        <begin position="510"/>
        <end position="534"/>
    </location>
</feature>
<proteinExistence type="predicted"/>
<evidence type="ECO:0000256" key="9">
    <source>
        <dbReference type="PROSITE-ProRule" id="PRU10141"/>
    </source>
</evidence>
<evidence type="ECO:0000256" key="7">
    <source>
        <dbReference type="ARBA" id="ARBA00047899"/>
    </source>
</evidence>
<keyword evidence="3 12" id="KW-0808">Transferase</keyword>
<dbReference type="InterPro" id="IPR017441">
    <property type="entry name" value="Protein_kinase_ATP_BS"/>
</dbReference>
<dbReference type="EMBL" id="JBBBZM010000024">
    <property type="protein sequence ID" value="KAL0638254.1"/>
    <property type="molecule type" value="Genomic_DNA"/>
</dbReference>
<dbReference type="Proteomes" id="UP001447188">
    <property type="component" value="Unassembled WGS sequence"/>
</dbReference>
<dbReference type="PANTHER" id="PTHR44899:SF3">
    <property type="entry name" value="SERINE_THREONINE-PROTEIN KINASE NEK1"/>
    <property type="match status" value="1"/>
</dbReference>
<sequence length="569" mass="64754">MLAKYHDMGKLGSGGFGSIVKVCRKHDGMIFARKVVEFPPNDRQLRQLVLNEVRVLSTIRHPNIVMYEESFLDPDRKHLHIVMEFCEKGDLADYIHKTMIADDSVPLARIWSIIDQIGLALYRCHNGQNHPQDPAGQYVSPPGTTNIRVYHRDIKPANVFLDKHGSVKLGDFGLCAIMGPSDRMRSTFVGTPQYMAPEVVSGQLYSEKSESWGLGCIAHELATLQPSFYVHGDDEYQLNRRIKHLAYPRIPTQYGADLKDFITGCFTLNPDRRLGMKDILDNPYVVESRCQRQLTLKRAKWEAERQERENESEAKHRRREEDLQRREKILADQVAAVQRAGAELQTRERALYARDLAFTSRELLIKQQENAAREDRAKWQRESAAIAEKTAQIKAEEEVVRVARARVEKDFETRRAELQELERSVKDKKKSNDLKQVRRKRAWVSRIAKFKLRKANQAAEVKKLVDQQLSRKRKSAVRDAKKEVYRAKARSQARQNPVVMTPVATTSVATALGTDSGGGKGIDSPGNNKRRPALWQAATSANPGSMPMELGDTFYISNNMVQYQSDGGD</sequence>
<comment type="catalytic activity">
    <reaction evidence="7">
        <text>L-threonyl-[protein] + ATP = O-phospho-L-threonyl-[protein] + ADP + H(+)</text>
        <dbReference type="Rhea" id="RHEA:46608"/>
        <dbReference type="Rhea" id="RHEA-COMP:11060"/>
        <dbReference type="Rhea" id="RHEA-COMP:11605"/>
        <dbReference type="ChEBI" id="CHEBI:15378"/>
        <dbReference type="ChEBI" id="CHEBI:30013"/>
        <dbReference type="ChEBI" id="CHEBI:30616"/>
        <dbReference type="ChEBI" id="CHEBI:61977"/>
        <dbReference type="ChEBI" id="CHEBI:456216"/>
        <dbReference type="EC" id="2.7.11.1"/>
    </reaction>
</comment>
<dbReference type="InterPro" id="IPR000719">
    <property type="entry name" value="Prot_kinase_dom"/>
</dbReference>
<dbReference type="PROSITE" id="PS00107">
    <property type="entry name" value="PROTEIN_KINASE_ATP"/>
    <property type="match status" value="1"/>
</dbReference>
<accession>A0ABR3GQP3</accession>
<evidence type="ECO:0000256" key="1">
    <source>
        <dbReference type="ARBA" id="ARBA00012513"/>
    </source>
</evidence>
<keyword evidence="4 9" id="KW-0547">Nucleotide-binding</keyword>
<evidence type="ECO:0000256" key="8">
    <source>
        <dbReference type="ARBA" id="ARBA00048679"/>
    </source>
</evidence>
<dbReference type="GO" id="GO:0004674">
    <property type="term" value="F:protein serine/threonine kinase activity"/>
    <property type="evidence" value="ECO:0007669"/>
    <property type="project" value="UniProtKB-KW"/>
</dbReference>
<dbReference type="PROSITE" id="PS50011">
    <property type="entry name" value="PROTEIN_KINASE_DOM"/>
    <property type="match status" value="1"/>
</dbReference>
<evidence type="ECO:0000256" key="2">
    <source>
        <dbReference type="ARBA" id="ARBA00022527"/>
    </source>
</evidence>
<dbReference type="Pfam" id="PF00069">
    <property type="entry name" value="Pkinase"/>
    <property type="match status" value="1"/>
</dbReference>
<evidence type="ECO:0000256" key="6">
    <source>
        <dbReference type="ARBA" id="ARBA00022840"/>
    </source>
</evidence>
<dbReference type="EC" id="2.7.11.1" evidence="1"/>
<evidence type="ECO:0000313" key="12">
    <source>
        <dbReference type="EMBL" id="KAL0638254.1"/>
    </source>
</evidence>
<keyword evidence="6 9" id="KW-0067">ATP-binding</keyword>
<protein>
    <recommendedName>
        <fullName evidence="1">non-specific serine/threonine protein kinase</fullName>
        <ecNumber evidence="1">2.7.11.1</ecNumber>
    </recommendedName>
</protein>
<dbReference type="SUPFAM" id="SSF56112">
    <property type="entry name" value="Protein kinase-like (PK-like)"/>
    <property type="match status" value="1"/>
</dbReference>
<feature type="domain" description="Protein kinase" evidence="11">
    <location>
        <begin position="5"/>
        <end position="285"/>
    </location>
</feature>
<dbReference type="InterPro" id="IPR008271">
    <property type="entry name" value="Ser/Thr_kinase_AS"/>
</dbReference>
<name>A0ABR3GQP3_9PEZI</name>
<comment type="catalytic activity">
    <reaction evidence="8">
        <text>L-seryl-[protein] + ATP = O-phospho-L-seryl-[protein] + ADP + H(+)</text>
        <dbReference type="Rhea" id="RHEA:17989"/>
        <dbReference type="Rhea" id="RHEA-COMP:9863"/>
        <dbReference type="Rhea" id="RHEA-COMP:11604"/>
        <dbReference type="ChEBI" id="CHEBI:15378"/>
        <dbReference type="ChEBI" id="CHEBI:29999"/>
        <dbReference type="ChEBI" id="CHEBI:30616"/>
        <dbReference type="ChEBI" id="CHEBI:83421"/>
        <dbReference type="ChEBI" id="CHEBI:456216"/>
        <dbReference type="EC" id="2.7.11.1"/>
    </reaction>
</comment>
<evidence type="ECO:0000313" key="13">
    <source>
        <dbReference type="Proteomes" id="UP001447188"/>
    </source>
</evidence>
<keyword evidence="13" id="KW-1185">Reference proteome</keyword>
<evidence type="ECO:0000259" key="11">
    <source>
        <dbReference type="PROSITE" id="PS50011"/>
    </source>
</evidence>
<comment type="caution">
    <text evidence="12">The sequence shown here is derived from an EMBL/GenBank/DDBJ whole genome shotgun (WGS) entry which is preliminary data.</text>
</comment>
<evidence type="ECO:0000256" key="3">
    <source>
        <dbReference type="ARBA" id="ARBA00022679"/>
    </source>
</evidence>
<keyword evidence="2 12" id="KW-0723">Serine/threonine-protein kinase</keyword>
<evidence type="ECO:0000256" key="5">
    <source>
        <dbReference type="ARBA" id="ARBA00022777"/>
    </source>
</evidence>
<dbReference type="SMART" id="SM00220">
    <property type="entry name" value="S_TKc"/>
    <property type="match status" value="1"/>
</dbReference>
<dbReference type="PANTHER" id="PTHR44899">
    <property type="entry name" value="CAMK FAMILY PROTEIN KINASE"/>
    <property type="match status" value="1"/>
</dbReference>
<dbReference type="Gene3D" id="1.10.510.10">
    <property type="entry name" value="Transferase(Phosphotransferase) domain 1"/>
    <property type="match status" value="1"/>
</dbReference>
<organism evidence="12 13">
    <name type="scientific">Discina gigas</name>
    <dbReference type="NCBI Taxonomy" id="1032678"/>
    <lineage>
        <taxon>Eukaryota</taxon>
        <taxon>Fungi</taxon>
        <taxon>Dikarya</taxon>
        <taxon>Ascomycota</taxon>
        <taxon>Pezizomycotina</taxon>
        <taxon>Pezizomycetes</taxon>
        <taxon>Pezizales</taxon>
        <taxon>Discinaceae</taxon>
        <taxon>Discina</taxon>
    </lineage>
</organism>
<reference evidence="12 13" key="1">
    <citation type="submission" date="2024-02" db="EMBL/GenBank/DDBJ databases">
        <title>Discinaceae phylogenomics.</title>
        <authorList>
            <person name="Dirks A.C."/>
            <person name="James T.Y."/>
        </authorList>
    </citation>
    <scope>NUCLEOTIDE SEQUENCE [LARGE SCALE GENOMIC DNA]</scope>
    <source>
        <strain evidence="12 13">ACD0624</strain>
    </source>
</reference>